<gene>
    <name evidence="1" type="ORF">MNBD_GAMMA24-1565</name>
</gene>
<reference evidence="1" key="1">
    <citation type="submission" date="2018-06" db="EMBL/GenBank/DDBJ databases">
        <authorList>
            <person name="Zhirakovskaya E."/>
        </authorList>
    </citation>
    <scope>NUCLEOTIDE SEQUENCE</scope>
</reference>
<dbReference type="EMBL" id="UOFZ01000125">
    <property type="protein sequence ID" value="VAX13570.1"/>
    <property type="molecule type" value="Genomic_DNA"/>
</dbReference>
<evidence type="ECO:0008006" key="2">
    <source>
        <dbReference type="Google" id="ProtNLM"/>
    </source>
</evidence>
<organism evidence="1">
    <name type="scientific">hydrothermal vent metagenome</name>
    <dbReference type="NCBI Taxonomy" id="652676"/>
    <lineage>
        <taxon>unclassified sequences</taxon>
        <taxon>metagenomes</taxon>
        <taxon>ecological metagenomes</taxon>
    </lineage>
</organism>
<dbReference type="AlphaFoldDB" id="A0A3B1BSC8"/>
<proteinExistence type="predicted"/>
<accession>A0A3B1BSC8</accession>
<name>A0A3B1BSC8_9ZZZZ</name>
<protein>
    <recommendedName>
        <fullName evidence="2">Porin</fullName>
    </recommendedName>
</protein>
<sequence length="385" mass="44248">MLACQSAYALEQDFSGYVGLEYRHFLSPPSDPRQQGDNLSVSIEPEYYSEWDNGQQSFTFTPFVRLDQGDNKRSHADIRELMWVKAANDWELHVGVGKVFWGVTEVVHLVDIVNQTDLVEDFYLNERLGQPMLNLVLIKDWGTLSMFVLPGFRERTFPGIHGRPRSIPWVDTSQTVYESSQGRHHVDYAARWSNTWGDWDVGVNYFNGTSREPRFTLGSNGGEAVYIPNYDLISQYSTDIQATINAWLLKFEGYYRQGQGAAYYAATGGFEYSFYGVLESNVDVGIVVEYMYDERGEAAPTPFQNDYFIGTRLSLNDEQSSELLAGIIRDAVYDRYYFSLEASRRVGDNWKLSVDALSFSQTPVYDPGYSFRNDDYIQLKLQYYF</sequence>
<evidence type="ECO:0000313" key="1">
    <source>
        <dbReference type="EMBL" id="VAX13570.1"/>
    </source>
</evidence>